<dbReference type="Proteomes" id="UP001152885">
    <property type="component" value="Unassembled WGS sequence"/>
</dbReference>
<keyword evidence="4" id="KW-0507">mRNA processing</keyword>
<dbReference type="AlphaFoldDB" id="A0A9W4TQM6"/>
<name>A0A9W4TQM6_9ASCO</name>
<keyword evidence="5" id="KW-0508">mRNA splicing</keyword>
<feature type="compositionally biased region" description="Polar residues" evidence="6">
    <location>
        <begin position="25"/>
        <end position="34"/>
    </location>
</feature>
<sequence>MTTNHRPTLESKRGKRITIKDSISHSRNQPQQKSLKYRNDIPIPNDILSNAVKQLKEEEEEVEEPEKKKIKLEETKEEVKEESECESESESDSEDDETAELLAEIEKIRNEKKQEEDKIKSNNPLVKIDNKQLQKKSWRSSTFREKKQPSNESPKFTNDTLKSDYHQKLLSKVFK</sequence>
<comment type="caution">
    <text evidence="7">The sequence shown here is derived from an EMBL/GenBank/DDBJ whole genome shotgun (WGS) entry which is preliminary data.</text>
</comment>
<evidence type="ECO:0000313" key="7">
    <source>
        <dbReference type="EMBL" id="CAI5756426.1"/>
    </source>
</evidence>
<dbReference type="InterPro" id="IPR006973">
    <property type="entry name" value="Cwf_Cwc_15"/>
</dbReference>
<feature type="compositionally biased region" description="Basic and acidic residues" evidence="6">
    <location>
        <begin position="7"/>
        <end position="24"/>
    </location>
</feature>
<dbReference type="Pfam" id="PF04889">
    <property type="entry name" value="Cwf_Cwc_15"/>
    <property type="match status" value="1"/>
</dbReference>
<evidence type="ECO:0000256" key="6">
    <source>
        <dbReference type="SAM" id="MobiDB-lite"/>
    </source>
</evidence>
<dbReference type="GO" id="GO:0071013">
    <property type="term" value="C:catalytic step 2 spliceosome"/>
    <property type="evidence" value="ECO:0007669"/>
    <property type="project" value="TreeGrafter"/>
</dbReference>
<organism evidence="7 8">
    <name type="scientific">Candida verbasci</name>
    <dbReference type="NCBI Taxonomy" id="1227364"/>
    <lineage>
        <taxon>Eukaryota</taxon>
        <taxon>Fungi</taxon>
        <taxon>Dikarya</taxon>
        <taxon>Ascomycota</taxon>
        <taxon>Saccharomycotina</taxon>
        <taxon>Pichiomycetes</taxon>
        <taxon>Debaryomycetaceae</taxon>
        <taxon>Candida/Lodderomyces clade</taxon>
        <taxon>Candida</taxon>
    </lineage>
</organism>
<comment type="function">
    <text evidence="1">Involved in pre-mRNA splicing.</text>
</comment>
<dbReference type="PANTHER" id="PTHR12718">
    <property type="entry name" value="CELL CYCLE CONTROL PROTEIN CWF15"/>
    <property type="match status" value="1"/>
</dbReference>
<accession>A0A9W4TQM6</accession>
<dbReference type="GO" id="GO:0003723">
    <property type="term" value="F:RNA binding"/>
    <property type="evidence" value="ECO:0007669"/>
    <property type="project" value="TreeGrafter"/>
</dbReference>
<feature type="compositionally biased region" description="Acidic residues" evidence="6">
    <location>
        <begin position="80"/>
        <end position="99"/>
    </location>
</feature>
<dbReference type="GO" id="GO:0045292">
    <property type="term" value="P:mRNA cis splicing, via spliceosome"/>
    <property type="evidence" value="ECO:0007669"/>
    <property type="project" value="TreeGrafter"/>
</dbReference>
<feature type="region of interest" description="Disordered" evidence="6">
    <location>
        <begin position="1"/>
        <end position="43"/>
    </location>
</feature>
<evidence type="ECO:0000256" key="4">
    <source>
        <dbReference type="ARBA" id="ARBA00022664"/>
    </source>
</evidence>
<proteinExistence type="inferred from homology"/>
<gene>
    <name evidence="7" type="ORF">CANVERA_P0942</name>
</gene>
<reference evidence="7" key="1">
    <citation type="submission" date="2022-12" db="EMBL/GenBank/DDBJ databases">
        <authorList>
            <person name="Brejova B."/>
        </authorList>
    </citation>
    <scope>NUCLEOTIDE SEQUENCE</scope>
</reference>
<evidence type="ECO:0000256" key="5">
    <source>
        <dbReference type="ARBA" id="ARBA00023187"/>
    </source>
</evidence>
<feature type="compositionally biased region" description="Polar residues" evidence="6">
    <location>
        <begin position="150"/>
        <end position="160"/>
    </location>
</feature>
<feature type="compositionally biased region" description="Basic and acidic residues" evidence="6">
    <location>
        <begin position="104"/>
        <end position="120"/>
    </location>
</feature>
<dbReference type="OrthoDB" id="30179at2759"/>
<feature type="compositionally biased region" description="Basic and acidic residues" evidence="6">
    <location>
        <begin position="65"/>
        <end position="79"/>
    </location>
</feature>
<evidence type="ECO:0000256" key="1">
    <source>
        <dbReference type="ARBA" id="ARBA00003777"/>
    </source>
</evidence>
<evidence type="ECO:0000256" key="3">
    <source>
        <dbReference type="ARBA" id="ARBA00020693"/>
    </source>
</evidence>
<protein>
    <recommendedName>
        <fullName evidence="3">Pre-mRNA-splicing factor CWC15</fullName>
    </recommendedName>
</protein>
<evidence type="ECO:0000313" key="8">
    <source>
        <dbReference type="Proteomes" id="UP001152885"/>
    </source>
</evidence>
<evidence type="ECO:0000256" key="2">
    <source>
        <dbReference type="ARBA" id="ARBA00006644"/>
    </source>
</evidence>
<dbReference type="PANTHER" id="PTHR12718:SF2">
    <property type="entry name" value="SPLICEOSOME-ASSOCIATED PROTEIN CWC15 HOMOLOG"/>
    <property type="match status" value="1"/>
</dbReference>
<comment type="similarity">
    <text evidence="2">Belongs to the CWC15 family.</text>
</comment>
<dbReference type="EMBL" id="CANTUO010000001">
    <property type="protein sequence ID" value="CAI5756426.1"/>
    <property type="molecule type" value="Genomic_DNA"/>
</dbReference>
<feature type="region of interest" description="Disordered" evidence="6">
    <location>
        <begin position="55"/>
        <end position="162"/>
    </location>
</feature>
<keyword evidence="8" id="KW-1185">Reference proteome</keyword>